<feature type="transmembrane region" description="Helical" evidence="12">
    <location>
        <begin position="90"/>
        <end position="109"/>
    </location>
</feature>
<feature type="region of interest" description="Disordered" evidence="11">
    <location>
        <begin position="561"/>
        <end position="583"/>
    </location>
</feature>
<reference evidence="14 15" key="1">
    <citation type="journal article" date="2019" name="Int. J. Syst. Evol. Microbiol.">
        <title>The Global Catalogue of Microorganisms (GCM) 10K type strain sequencing project: providing services to taxonomists for standard genome sequencing and annotation.</title>
        <authorList>
            <consortium name="The Broad Institute Genomics Platform"/>
            <consortium name="The Broad Institute Genome Sequencing Center for Infectious Disease"/>
            <person name="Wu L."/>
            <person name="Ma J."/>
        </authorList>
    </citation>
    <scope>NUCLEOTIDE SEQUENCE [LARGE SCALE GENOMIC DNA]</scope>
    <source>
        <strain evidence="14 15">DT55</strain>
    </source>
</reference>
<dbReference type="Pfam" id="PF00999">
    <property type="entry name" value="Na_H_Exchanger"/>
    <property type="match status" value="1"/>
</dbReference>
<keyword evidence="2" id="KW-0813">Transport</keyword>
<name>A0ABD5WXU3_9EURY</name>
<evidence type="ECO:0000313" key="14">
    <source>
        <dbReference type="EMBL" id="MFC7095741.1"/>
    </source>
</evidence>
<keyword evidence="3" id="KW-0050">Antiport</keyword>
<comment type="subcellular location">
    <subcellularLocation>
        <location evidence="1">Cell membrane</location>
        <topology evidence="1">Multi-pass membrane protein</topology>
    </subcellularLocation>
</comment>
<dbReference type="AlphaFoldDB" id="A0ABD5WXU3"/>
<evidence type="ECO:0000256" key="12">
    <source>
        <dbReference type="SAM" id="Phobius"/>
    </source>
</evidence>
<evidence type="ECO:0000256" key="2">
    <source>
        <dbReference type="ARBA" id="ARBA00022448"/>
    </source>
</evidence>
<dbReference type="InterPro" id="IPR006153">
    <property type="entry name" value="Cation/H_exchanger_TM"/>
</dbReference>
<evidence type="ECO:0000256" key="10">
    <source>
        <dbReference type="ARBA" id="ARBA00023201"/>
    </source>
</evidence>
<dbReference type="GO" id="GO:0006814">
    <property type="term" value="P:sodium ion transport"/>
    <property type="evidence" value="ECO:0007669"/>
    <property type="project" value="UniProtKB-KW"/>
</dbReference>
<sequence length="583" mass="61785">MTTAGVEDQLFVLLYLFSIAAVVGVLSTRYARIQYTTGLLIAGLLVSLVGSPVAVEFSSDVILLAILPALIFNDAVTIDVEALRSNLGPILALAVGGLLLSVAIVAIAGQVLFGFTLAVAVLFGAIVMPTDPVSVLATFDDLGVPERLKILVEGESLLNDGVSIVVYSTVLAVFIEAEARSMAVADLVTPGALLADIAVGIVVAVAGGAAVGGVVGYLAYELIARVDDDLTAVVITLIVAYGVYLLLDVAGSSGVIGTLTAGLFMAARPSRGAISRSTQFSVGVVWGYAAFIGNTILFVAIGVLIPIDLLLRYAPEILVAVVVVFLARAVVVYPLVAVVNRRLVTPIPRRYQHVLTWSGIHASVSIALVLGVAESITNPTTELLSALVFGVAAVSLLVNGPTMGRVVSAVGIQSQRPAQKLYQTLVGRLHGVDAALESAQRGFEADDIPESVFEEVIEAYRDERDDLEAAIETLLRTHPDVRDHEERLARRRVLRAEYQAINEATQRGDVDGDVAEELLENVEARIDAVETDSWSVGDPMQSDDHSSWRTRVEAFGLDVVSTDSRTAMSQSSVDSDSDREQTR</sequence>
<evidence type="ECO:0000256" key="6">
    <source>
        <dbReference type="ARBA" id="ARBA00022989"/>
    </source>
</evidence>
<feature type="transmembrane region" description="Helical" evidence="12">
    <location>
        <begin position="282"/>
        <end position="305"/>
    </location>
</feature>
<evidence type="ECO:0000259" key="13">
    <source>
        <dbReference type="Pfam" id="PF00999"/>
    </source>
</evidence>
<evidence type="ECO:0000313" key="15">
    <source>
        <dbReference type="Proteomes" id="UP001596388"/>
    </source>
</evidence>
<feature type="transmembrane region" description="Helical" evidence="12">
    <location>
        <begin position="38"/>
        <end position="55"/>
    </location>
</feature>
<feature type="compositionally biased region" description="Polar residues" evidence="11">
    <location>
        <begin position="561"/>
        <end position="574"/>
    </location>
</feature>
<proteinExistence type="predicted"/>
<dbReference type="PANTHER" id="PTHR10110:SF195">
    <property type="entry name" value="NA(+)_H(+) ANTIPORTER NHAS2"/>
    <property type="match status" value="1"/>
</dbReference>
<keyword evidence="15" id="KW-1185">Reference proteome</keyword>
<feature type="transmembrane region" description="Helical" evidence="12">
    <location>
        <begin position="197"/>
        <end position="218"/>
    </location>
</feature>
<evidence type="ECO:0000256" key="3">
    <source>
        <dbReference type="ARBA" id="ARBA00022449"/>
    </source>
</evidence>
<dbReference type="EMBL" id="JBHTAG010000001">
    <property type="protein sequence ID" value="MFC7095741.1"/>
    <property type="molecule type" value="Genomic_DNA"/>
</dbReference>
<protein>
    <submittedName>
        <fullName evidence="14">Cation:proton antiporter</fullName>
    </submittedName>
</protein>
<keyword evidence="7" id="KW-0915">Sodium</keyword>
<dbReference type="GeneID" id="79271952"/>
<evidence type="ECO:0000256" key="9">
    <source>
        <dbReference type="ARBA" id="ARBA00023136"/>
    </source>
</evidence>
<dbReference type="PANTHER" id="PTHR10110">
    <property type="entry name" value="SODIUM/HYDROGEN EXCHANGER"/>
    <property type="match status" value="1"/>
</dbReference>
<evidence type="ECO:0000256" key="11">
    <source>
        <dbReference type="SAM" id="MobiDB-lite"/>
    </source>
</evidence>
<accession>A0ABD5WXU3</accession>
<keyword evidence="8" id="KW-0406">Ion transport</keyword>
<dbReference type="InterPro" id="IPR018422">
    <property type="entry name" value="Cation/H_exchanger_CPA1"/>
</dbReference>
<keyword evidence="9 12" id="KW-0472">Membrane</keyword>
<comment type="caution">
    <text evidence="14">The sequence shown here is derived from an EMBL/GenBank/DDBJ whole genome shotgun (WGS) entry which is preliminary data.</text>
</comment>
<feature type="transmembrane region" description="Helical" evidence="12">
    <location>
        <begin position="12"/>
        <end position="31"/>
    </location>
</feature>
<evidence type="ECO:0000256" key="7">
    <source>
        <dbReference type="ARBA" id="ARBA00023053"/>
    </source>
</evidence>
<organism evidence="14 15">
    <name type="scientific">Halobaculum marinum</name>
    <dbReference type="NCBI Taxonomy" id="3031996"/>
    <lineage>
        <taxon>Archaea</taxon>
        <taxon>Methanobacteriati</taxon>
        <taxon>Methanobacteriota</taxon>
        <taxon>Stenosarchaea group</taxon>
        <taxon>Halobacteria</taxon>
        <taxon>Halobacteriales</taxon>
        <taxon>Haloferacaceae</taxon>
        <taxon>Halobaculum</taxon>
    </lineage>
</organism>
<keyword evidence="6 12" id="KW-1133">Transmembrane helix</keyword>
<evidence type="ECO:0000256" key="4">
    <source>
        <dbReference type="ARBA" id="ARBA00022475"/>
    </source>
</evidence>
<feature type="transmembrane region" description="Helical" evidence="12">
    <location>
        <begin position="317"/>
        <end position="339"/>
    </location>
</feature>
<feature type="transmembrane region" description="Helical" evidence="12">
    <location>
        <begin position="351"/>
        <end position="373"/>
    </location>
</feature>
<feature type="transmembrane region" description="Helical" evidence="12">
    <location>
        <begin position="230"/>
        <end position="247"/>
    </location>
</feature>
<dbReference type="Gene3D" id="6.10.140.1330">
    <property type="match status" value="1"/>
</dbReference>
<gene>
    <name evidence="14" type="ORF">ACFQKD_00355</name>
</gene>
<keyword evidence="10" id="KW-0739">Sodium transport</keyword>
<keyword evidence="4" id="KW-1003">Cell membrane</keyword>
<evidence type="ECO:0000256" key="8">
    <source>
        <dbReference type="ARBA" id="ARBA00023065"/>
    </source>
</evidence>
<evidence type="ECO:0000256" key="5">
    <source>
        <dbReference type="ARBA" id="ARBA00022692"/>
    </source>
</evidence>
<feature type="domain" description="Cation/H+ exchanger transmembrane" evidence="13">
    <location>
        <begin position="19"/>
        <end position="407"/>
    </location>
</feature>
<feature type="transmembrane region" description="Helical" evidence="12">
    <location>
        <begin position="115"/>
        <end position="137"/>
    </location>
</feature>
<dbReference type="GO" id="GO:0015297">
    <property type="term" value="F:antiporter activity"/>
    <property type="evidence" value="ECO:0007669"/>
    <property type="project" value="UniProtKB-KW"/>
</dbReference>
<dbReference type="Proteomes" id="UP001596388">
    <property type="component" value="Unassembled WGS sequence"/>
</dbReference>
<dbReference type="GO" id="GO:0005886">
    <property type="term" value="C:plasma membrane"/>
    <property type="evidence" value="ECO:0007669"/>
    <property type="project" value="UniProtKB-SubCell"/>
</dbReference>
<keyword evidence="5 12" id="KW-0812">Transmembrane</keyword>
<feature type="transmembrane region" description="Helical" evidence="12">
    <location>
        <begin position="379"/>
        <end position="398"/>
    </location>
</feature>
<evidence type="ECO:0000256" key="1">
    <source>
        <dbReference type="ARBA" id="ARBA00004651"/>
    </source>
</evidence>
<dbReference type="RefSeq" id="WP_276239719.1">
    <property type="nucleotide sequence ID" value="NZ_CP119991.1"/>
</dbReference>